<dbReference type="CDD" id="cd06550">
    <property type="entry name" value="TM_ABC_iron-siderophores_like"/>
    <property type="match status" value="1"/>
</dbReference>
<sequence>MIEILALPFFQRALIAAILSGLLAPSVGTYIVQKRLSLLGDGLGHVAIMGVGLALMTGQSPLPVAVVTAVVGAVVVELLRQSGKTSGDLGLAILFYGGLAAGVLMAGVAGQGAAGLSSFLFGSLTTVTATDIAIIVALAVVMLALTIGLAPRLFAVSVDEEYSRVLGLRVRLLNLLIVVLAAVAVTISMRTVGLLLISALMVIPVATAQQLFVSFRGAFFGAMGIGGLAAVIGTFASFFLDTATGATIVVTAILLLGVAWAFGRYVKRTDRFIPYIEDHGQHPHIPAENHDDEFAAHLRAGNLIQHGDHYDYIHDGHRHARHGDHYDEH</sequence>
<dbReference type="Gene3D" id="1.10.3470.10">
    <property type="entry name" value="ABC transporter involved in vitamin B12 uptake, BtuC"/>
    <property type="match status" value="1"/>
</dbReference>
<dbReference type="GO" id="GO:0043190">
    <property type="term" value="C:ATP-binding cassette (ABC) transporter complex"/>
    <property type="evidence" value="ECO:0007669"/>
    <property type="project" value="InterPro"/>
</dbReference>
<dbReference type="PANTHER" id="PTHR30477">
    <property type="entry name" value="ABC-TRANSPORTER METAL-BINDING PROTEIN"/>
    <property type="match status" value="1"/>
</dbReference>
<keyword evidence="4 7" id="KW-1133">Transmembrane helix</keyword>
<name>A0A1G9LTV2_9ACTN</name>
<protein>
    <submittedName>
        <fullName evidence="8">Zinc transport system permease protein</fullName>
    </submittedName>
</protein>
<dbReference type="SUPFAM" id="SSF81345">
    <property type="entry name" value="ABC transporter involved in vitamin B12 uptake, BtuC"/>
    <property type="match status" value="1"/>
</dbReference>
<dbReference type="InterPro" id="IPR001626">
    <property type="entry name" value="ABC_TroCD"/>
</dbReference>
<reference evidence="8 9" key="1">
    <citation type="submission" date="2016-10" db="EMBL/GenBank/DDBJ databases">
        <authorList>
            <person name="de Groot N.N."/>
        </authorList>
    </citation>
    <scope>NUCLEOTIDE SEQUENCE [LARGE SCALE GENOMIC DNA]</scope>
    <source>
        <strain evidence="8 9">CGMCC 1.9159</strain>
    </source>
</reference>
<keyword evidence="3 6" id="KW-0812">Transmembrane</keyword>
<evidence type="ECO:0000256" key="2">
    <source>
        <dbReference type="ARBA" id="ARBA00008034"/>
    </source>
</evidence>
<feature type="transmembrane region" description="Helical" evidence="7">
    <location>
        <begin position="193"/>
        <end position="212"/>
    </location>
</feature>
<dbReference type="EMBL" id="FNGP01000004">
    <property type="protein sequence ID" value="SDL65234.1"/>
    <property type="molecule type" value="Genomic_DNA"/>
</dbReference>
<evidence type="ECO:0000256" key="7">
    <source>
        <dbReference type="SAM" id="Phobius"/>
    </source>
</evidence>
<dbReference type="InterPro" id="IPR037294">
    <property type="entry name" value="ABC_BtuC-like"/>
</dbReference>
<comment type="similarity">
    <text evidence="2 6">Belongs to the ABC-3 integral membrane protein family.</text>
</comment>
<keyword evidence="9" id="KW-1185">Reference proteome</keyword>
<dbReference type="GO" id="GO:0055085">
    <property type="term" value="P:transmembrane transport"/>
    <property type="evidence" value="ECO:0007669"/>
    <property type="project" value="InterPro"/>
</dbReference>
<dbReference type="Pfam" id="PF00950">
    <property type="entry name" value="ABC-3"/>
    <property type="match status" value="1"/>
</dbReference>
<organism evidence="8 9">
    <name type="scientific">Tessaracoccus oleiagri</name>
    <dbReference type="NCBI Taxonomy" id="686624"/>
    <lineage>
        <taxon>Bacteria</taxon>
        <taxon>Bacillati</taxon>
        <taxon>Actinomycetota</taxon>
        <taxon>Actinomycetes</taxon>
        <taxon>Propionibacteriales</taxon>
        <taxon>Propionibacteriaceae</taxon>
        <taxon>Tessaracoccus</taxon>
    </lineage>
</organism>
<evidence type="ECO:0000256" key="6">
    <source>
        <dbReference type="RuleBase" id="RU003943"/>
    </source>
</evidence>
<evidence type="ECO:0000256" key="3">
    <source>
        <dbReference type="ARBA" id="ARBA00022692"/>
    </source>
</evidence>
<feature type="transmembrane region" description="Helical" evidence="7">
    <location>
        <begin position="62"/>
        <end position="79"/>
    </location>
</feature>
<evidence type="ECO:0000256" key="5">
    <source>
        <dbReference type="ARBA" id="ARBA00023136"/>
    </source>
</evidence>
<feature type="transmembrane region" description="Helical" evidence="7">
    <location>
        <begin position="91"/>
        <end position="112"/>
    </location>
</feature>
<keyword evidence="6" id="KW-0813">Transport</keyword>
<dbReference type="AlphaFoldDB" id="A0A1G9LTV2"/>
<evidence type="ECO:0000256" key="4">
    <source>
        <dbReference type="ARBA" id="ARBA00022989"/>
    </source>
</evidence>
<dbReference type="GO" id="GO:0010043">
    <property type="term" value="P:response to zinc ion"/>
    <property type="evidence" value="ECO:0007669"/>
    <property type="project" value="TreeGrafter"/>
</dbReference>
<gene>
    <name evidence="8" type="ORF">SAMN04488242_2317</name>
</gene>
<accession>A0A1G9LTV2</accession>
<evidence type="ECO:0000313" key="9">
    <source>
        <dbReference type="Proteomes" id="UP000199475"/>
    </source>
</evidence>
<comment type="subcellular location">
    <subcellularLocation>
        <location evidence="6">Cell membrane</location>
        <topology evidence="6">Multi-pass membrane protein</topology>
    </subcellularLocation>
    <subcellularLocation>
        <location evidence="1">Membrane</location>
        <topology evidence="1">Multi-pass membrane protein</topology>
    </subcellularLocation>
</comment>
<dbReference type="Proteomes" id="UP000199475">
    <property type="component" value="Unassembled WGS sequence"/>
</dbReference>
<proteinExistence type="inferred from homology"/>
<feature type="transmembrane region" description="Helical" evidence="7">
    <location>
        <begin position="219"/>
        <end position="240"/>
    </location>
</feature>
<feature type="transmembrane region" description="Helical" evidence="7">
    <location>
        <begin position="246"/>
        <end position="266"/>
    </location>
</feature>
<dbReference type="PANTHER" id="PTHR30477:SF0">
    <property type="entry name" value="METAL TRANSPORT SYSTEM MEMBRANE PROTEIN TM_0125-RELATED"/>
    <property type="match status" value="1"/>
</dbReference>
<feature type="transmembrane region" description="Helical" evidence="7">
    <location>
        <begin position="166"/>
        <end position="187"/>
    </location>
</feature>
<feature type="transmembrane region" description="Helical" evidence="7">
    <location>
        <begin position="12"/>
        <end position="31"/>
    </location>
</feature>
<evidence type="ECO:0000313" key="8">
    <source>
        <dbReference type="EMBL" id="SDL65234.1"/>
    </source>
</evidence>
<evidence type="ECO:0000256" key="1">
    <source>
        <dbReference type="ARBA" id="ARBA00004141"/>
    </source>
</evidence>
<dbReference type="STRING" id="686624.SAMN04488242_2317"/>
<feature type="transmembrane region" description="Helical" evidence="7">
    <location>
        <begin position="132"/>
        <end position="154"/>
    </location>
</feature>
<keyword evidence="5 7" id="KW-0472">Membrane</keyword>